<dbReference type="SUPFAM" id="SSF50494">
    <property type="entry name" value="Trypsin-like serine proteases"/>
    <property type="match status" value="1"/>
</dbReference>
<dbReference type="Pfam" id="PF13365">
    <property type="entry name" value="Trypsin_2"/>
    <property type="match status" value="1"/>
</dbReference>
<evidence type="ECO:0000256" key="1">
    <source>
        <dbReference type="ARBA" id="ARBA00022825"/>
    </source>
</evidence>
<proteinExistence type="predicted"/>
<accession>A0ABR9QKE4</accession>
<evidence type="ECO:0000256" key="3">
    <source>
        <dbReference type="SAM" id="Phobius"/>
    </source>
</evidence>
<dbReference type="PANTHER" id="PTHR22939">
    <property type="entry name" value="SERINE PROTEASE FAMILY S1C HTRA-RELATED"/>
    <property type="match status" value="1"/>
</dbReference>
<feature type="compositionally biased region" description="Basic and acidic residues" evidence="2">
    <location>
        <begin position="1"/>
        <end position="10"/>
    </location>
</feature>
<reference evidence="4 5" key="1">
    <citation type="submission" date="2020-10" db="EMBL/GenBank/DDBJ databases">
        <title>Bacillus sp. HD4P25, an endophyte from a halophyte.</title>
        <authorList>
            <person name="Sun J.-Q."/>
        </authorList>
    </citation>
    <scope>NUCLEOTIDE SEQUENCE [LARGE SCALE GENOMIC DNA]</scope>
    <source>
        <strain evidence="4 5">YIM 93174</strain>
    </source>
</reference>
<keyword evidence="1" id="KW-0378">Hydrolase</keyword>
<keyword evidence="5" id="KW-1185">Reference proteome</keyword>
<dbReference type="EMBL" id="JADCLJ010000020">
    <property type="protein sequence ID" value="MBE4908980.1"/>
    <property type="molecule type" value="Genomic_DNA"/>
</dbReference>
<dbReference type="Proteomes" id="UP001516662">
    <property type="component" value="Unassembled WGS sequence"/>
</dbReference>
<keyword evidence="3" id="KW-0812">Transmembrane</keyword>
<evidence type="ECO:0000313" key="5">
    <source>
        <dbReference type="Proteomes" id="UP001516662"/>
    </source>
</evidence>
<dbReference type="PRINTS" id="PR00834">
    <property type="entry name" value="PROTEASES2C"/>
</dbReference>
<evidence type="ECO:0000256" key="2">
    <source>
        <dbReference type="SAM" id="MobiDB-lite"/>
    </source>
</evidence>
<keyword evidence="3" id="KW-0472">Membrane</keyword>
<evidence type="ECO:0000313" key="4">
    <source>
        <dbReference type="EMBL" id="MBE4908980.1"/>
    </source>
</evidence>
<keyword evidence="1" id="KW-0645">Protease</keyword>
<feature type="transmembrane region" description="Helical" evidence="3">
    <location>
        <begin position="53"/>
        <end position="74"/>
    </location>
</feature>
<dbReference type="RefSeq" id="WP_193537119.1">
    <property type="nucleotide sequence ID" value="NZ_JADCLJ010000020.1"/>
</dbReference>
<dbReference type="InterPro" id="IPR001940">
    <property type="entry name" value="Peptidase_S1C"/>
</dbReference>
<organism evidence="4 5">
    <name type="scientific">Litchfieldia luteola</name>
    <dbReference type="NCBI Taxonomy" id="682179"/>
    <lineage>
        <taxon>Bacteria</taxon>
        <taxon>Bacillati</taxon>
        <taxon>Bacillota</taxon>
        <taxon>Bacilli</taxon>
        <taxon>Bacillales</taxon>
        <taxon>Bacillaceae</taxon>
        <taxon>Litchfieldia</taxon>
    </lineage>
</organism>
<keyword evidence="3" id="KW-1133">Transmembrane helix</keyword>
<keyword evidence="1" id="KW-0720">Serine protease</keyword>
<protein>
    <submittedName>
        <fullName evidence="4">Trypsin-like peptidase domain-containing protein</fullName>
    </submittedName>
</protein>
<dbReference type="Gene3D" id="2.40.10.120">
    <property type="match status" value="1"/>
</dbReference>
<feature type="region of interest" description="Disordered" evidence="2">
    <location>
        <begin position="1"/>
        <end position="27"/>
    </location>
</feature>
<sequence length="267" mass="29947">MYEKDKKPNDLDEDLFEDPEHYEGPSAEDFLFTKEELVEKKNRKKERNTSGKLIAYVLVLALLVSGFSVWINIFNIPSFEFLRKSNELSKIENIQNYKEAVVTIEGGNSKGTGFNISPEGFIVTNHHVIDDMLSILVIFPQGEFYQATVKETYPELDIALLEIEAQNLPYLELQDQKEWKLDDHIYVIGNPLAYSQIVMEGNIAGLDSRMQISAPIHKGNSGSPVIDTNGLVIGVVYAKTIPQLGKGEESVGLAVPIDTIPVFEINK</sequence>
<name>A0ABR9QKE4_9BACI</name>
<dbReference type="PANTHER" id="PTHR22939:SF129">
    <property type="entry name" value="SERINE PROTEASE HTRA2, MITOCHONDRIAL"/>
    <property type="match status" value="1"/>
</dbReference>
<dbReference type="InterPro" id="IPR009003">
    <property type="entry name" value="Peptidase_S1_PA"/>
</dbReference>
<comment type="caution">
    <text evidence="4">The sequence shown here is derived from an EMBL/GenBank/DDBJ whole genome shotgun (WGS) entry which is preliminary data.</text>
</comment>
<gene>
    <name evidence="4" type="ORF">IMZ08_13000</name>
</gene>